<dbReference type="OrthoDB" id="2138849at2759"/>
<dbReference type="EMBL" id="MCFH01000008">
    <property type="protein sequence ID" value="ORX55921.1"/>
    <property type="molecule type" value="Genomic_DNA"/>
</dbReference>
<evidence type="ECO:0000313" key="1">
    <source>
        <dbReference type="EMBL" id="ORX55921.1"/>
    </source>
</evidence>
<reference evidence="1 2" key="1">
    <citation type="submission" date="2016-08" db="EMBL/GenBank/DDBJ databases">
        <title>Genomes of anaerobic fungi encode conserved fungal cellulosomes for biomass hydrolysis.</title>
        <authorList>
            <consortium name="DOE Joint Genome Institute"/>
            <person name="Haitjema C.H."/>
            <person name="Gilmore S.P."/>
            <person name="Henske J.K."/>
            <person name="Solomon K.V."/>
            <person name="De Groot R."/>
            <person name="Kuo A."/>
            <person name="Mondo S.J."/>
            <person name="Salamov A.A."/>
            <person name="Labutti K."/>
            <person name="Zhao Z."/>
            <person name="Chiniquy J."/>
            <person name="Barry K."/>
            <person name="Brewer H.M."/>
            <person name="Purvine S.O."/>
            <person name="Wright A.T."/>
            <person name="Boxma B."/>
            <person name="Van Alen T."/>
            <person name="Hackstein J.H."/>
            <person name="Baker S.E."/>
            <person name="Grigoriev I.V."/>
            <person name="O'Malley M.A."/>
        </authorList>
    </citation>
    <scope>NUCLEOTIDE SEQUENCE [LARGE SCALE GENOMIC DNA]</scope>
    <source>
        <strain evidence="2">finn</strain>
    </source>
</reference>
<dbReference type="Proteomes" id="UP000193719">
    <property type="component" value="Unassembled WGS sequence"/>
</dbReference>
<dbReference type="AlphaFoldDB" id="A0A1Y1VHJ0"/>
<name>A0A1Y1VHJ0_9FUNG</name>
<proteinExistence type="predicted"/>
<sequence>MKMNNKKNQGTFNGMRSVRFPPIKQTLVDSGTYEPQKVKYFNDMLENKPHSIHGVCETLENRFKSLKQNHNVAPCDHNTSTGLILDPLKVIDMSKKSSRYNFDSSSTTPPPNAYDVNYTSGRYASNNYKFQLLKSNENKERDDFNKTQLDTVRHLLKLDNIFTDKRTCRRIAHFALYFPQRRLKEKHEE</sequence>
<evidence type="ECO:0000313" key="2">
    <source>
        <dbReference type="Proteomes" id="UP000193719"/>
    </source>
</evidence>
<organism evidence="1 2">
    <name type="scientific">Piromyces finnis</name>
    <dbReference type="NCBI Taxonomy" id="1754191"/>
    <lineage>
        <taxon>Eukaryota</taxon>
        <taxon>Fungi</taxon>
        <taxon>Fungi incertae sedis</taxon>
        <taxon>Chytridiomycota</taxon>
        <taxon>Chytridiomycota incertae sedis</taxon>
        <taxon>Neocallimastigomycetes</taxon>
        <taxon>Neocallimastigales</taxon>
        <taxon>Neocallimastigaceae</taxon>
        <taxon>Piromyces</taxon>
    </lineage>
</organism>
<gene>
    <name evidence="1" type="ORF">BCR36DRAFT_320567</name>
</gene>
<accession>A0A1Y1VHJ0</accession>
<keyword evidence="2" id="KW-1185">Reference proteome</keyword>
<protein>
    <submittedName>
        <fullName evidence="1">Uncharacterized protein</fullName>
    </submittedName>
</protein>
<reference evidence="1 2" key="2">
    <citation type="submission" date="2016-08" db="EMBL/GenBank/DDBJ databases">
        <title>Pervasive Adenine N6-methylation of Active Genes in Fungi.</title>
        <authorList>
            <consortium name="DOE Joint Genome Institute"/>
            <person name="Mondo S.J."/>
            <person name="Dannebaum R.O."/>
            <person name="Kuo R.C."/>
            <person name="Labutti K."/>
            <person name="Haridas S."/>
            <person name="Kuo A."/>
            <person name="Salamov A."/>
            <person name="Ahrendt S.R."/>
            <person name="Lipzen A."/>
            <person name="Sullivan W."/>
            <person name="Andreopoulos W.B."/>
            <person name="Clum A."/>
            <person name="Lindquist E."/>
            <person name="Daum C."/>
            <person name="Ramamoorthy G.K."/>
            <person name="Gryganskyi A."/>
            <person name="Culley D."/>
            <person name="Magnuson J.K."/>
            <person name="James T.Y."/>
            <person name="O'Malley M.A."/>
            <person name="Stajich J.E."/>
            <person name="Spatafora J.W."/>
            <person name="Visel A."/>
            <person name="Grigoriev I.V."/>
        </authorList>
    </citation>
    <scope>NUCLEOTIDE SEQUENCE [LARGE SCALE GENOMIC DNA]</scope>
    <source>
        <strain evidence="2">finn</strain>
    </source>
</reference>
<comment type="caution">
    <text evidence="1">The sequence shown here is derived from an EMBL/GenBank/DDBJ whole genome shotgun (WGS) entry which is preliminary data.</text>
</comment>